<dbReference type="STRING" id="1314674.A0A0D7BCY5"/>
<dbReference type="Pfam" id="PF00638">
    <property type="entry name" value="Ran_BP1"/>
    <property type="match status" value="1"/>
</dbReference>
<dbReference type="PROSITE" id="PS50196">
    <property type="entry name" value="RANBD1"/>
    <property type="match status" value="1"/>
</dbReference>
<dbReference type="SMART" id="SM00160">
    <property type="entry name" value="RanBD"/>
    <property type="match status" value="1"/>
</dbReference>
<accession>A0A0D7BCY5</accession>
<feature type="compositionally biased region" description="Low complexity" evidence="1">
    <location>
        <begin position="305"/>
        <end position="315"/>
    </location>
</feature>
<reference evidence="3 4" key="1">
    <citation type="journal article" date="2015" name="Fungal Genet. Biol.">
        <title>Evolution of novel wood decay mechanisms in Agaricales revealed by the genome sequences of Fistulina hepatica and Cylindrobasidium torrendii.</title>
        <authorList>
            <person name="Floudas D."/>
            <person name="Held B.W."/>
            <person name="Riley R."/>
            <person name="Nagy L.G."/>
            <person name="Koehler G."/>
            <person name="Ransdell A.S."/>
            <person name="Younus H."/>
            <person name="Chow J."/>
            <person name="Chiniquy J."/>
            <person name="Lipzen A."/>
            <person name="Tritt A."/>
            <person name="Sun H."/>
            <person name="Haridas S."/>
            <person name="LaButti K."/>
            <person name="Ohm R.A."/>
            <person name="Kues U."/>
            <person name="Blanchette R.A."/>
            <person name="Grigoriev I.V."/>
            <person name="Minto R.E."/>
            <person name="Hibbett D.S."/>
        </authorList>
    </citation>
    <scope>NUCLEOTIDE SEQUENCE [LARGE SCALE GENOMIC DNA]</scope>
    <source>
        <strain evidence="3 4">FP15055 ss-10</strain>
    </source>
</reference>
<proteinExistence type="predicted"/>
<dbReference type="InterPro" id="IPR053074">
    <property type="entry name" value="NPC_Nucleoporin"/>
</dbReference>
<feature type="compositionally biased region" description="Basic and acidic residues" evidence="1">
    <location>
        <begin position="195"/>
        <end position="223"/>
    </location>
</feature>
<feature type="compositionally biased region" description="Basic and acidic residues" evidence="1">
    <location>
        <begin position="164"/>
        <end position="177"/>
    </location>
</feature>
<name>A0A0D7BCY5_9AGAR</name>
<protein>
    <recommendedName>
        <fullName evidence="2">RanBD1 domain-containing protein</fullName>
    </recommendedName>
</protein>
<dbReference type="AlphaFoldDB" id="A0A0D7BCY5"/>
<organism evidence="3 4">
    <name type="scientific">Cylindrobasidium torrendii FP15055 ss-10</name>
    <dbReference type="NCBI Taxonomy" id="1314674"/>
    <lineage>
        <taxon>Eukaryota</taxon>
        <taxon>Fungi</taxon>
        <taxon>Dikarya</taxon>
        <taxon>Basidiomycota</taxon>
        <taxon>Agaricomycotina</taxon>
        <taxon>Agaricomycetes</taxon>
        <taxon>Agaricomycetidae</taxon>
        <taxon>Agaricales</taxon>
        <taxon>Marasmiineae</taxon>
        <taxon>Physalacriaceae</taxon>
        <taxon>Cylindrobasidium</taxon>
    </lineage>
</organism>
<keyword evidence="4" id="KW-1185">Reference proteome</keyword>
<feature type="domain" description="RanBD1" evidence="2">
    <location>
        <begin position="474"/>
        <end position="546"/>
    </location>
</feature>
<evidence type="ECO:0000313" key="3">
    <source>
        <dbReference type="EMBL" id="KIY68029.1"/>
    </source>
</evidence>
<dbReference type="PANTHER" id="PTHR38697:SF1">
    <property type="entry name" value="NUCLEAR PORE COMPLEX PROTEIN SIMILAR TO S. CEREVISIAE NUP2 (EUROFUNG)"/>
    <property type="match status" value="1"/>
</dbReference>
<evidence type="ECO:0000259" key="2">
    <source>
        <dbReference type="PROSITE" id="PS50196"/>
    </source>
</evidence>
<dbReference type="InterPro" id="IPR000156">
    <property type="entry name" value="Ran_bind_dom"/>
</dbReference>
<feature type="compositionally biased region" description="Low complexity" evidence="1">
    <location>
        <begin position="329"/>
        <end position="362"/>
    </location>
</feature>
<feature type="compositionally biased region" description="Basic and acidic residues" evidence="1">
    <location>
        <begin position="58"/>
        <end position="67"/>
    </location>
</feature>
<dbReference type="EMBL" id="KN880511">
    <property type="protein sequence ID" value="KIY68029.1"/>
    <property type="molecule type" value="Genomic_DNA"/>
</dbReference>
<dbReference type="SUPFAM" id="SSF50729">
    <property type="entry name" value="PH domain-like"/>
    <property type="match status" value="1"/>
</dbReference>
<feature type="region of interest" description="Disordered" evidence="1">
    <location>
        <begin position="293"/>
        <end position="393"/>
    </location>
</feature>
<evidence type="ECO:0000313" key="4">
    <source>
        <dbReference type="Proteomes" id="UP000054007"/>
    </source>
</evidence>
<dbReference type="Gene3D" id="2.30.29.30">
    <property type="entry name" value="Pleckstrin-homology domain (PH domain)/Phosphotyrosine-binding domain (PTB)"/>
    <property type="match status" value="1"/>
</dbReference>
<dbReference type="Proteomes" id="UP000054007">
    <property type="component" value="Unassembled WGS sequence"/>
</dbReference>
<feature type="compositionally biased region" description="Low complexity" evidence="1">
    <location>
        <begin position="378"/>
        <end position="391"/>
    </location>
</feature>
<feature type="region of interest" description="Disordered" evidence="1">
    <location>
        <begin position="411"/>
        <end position="448"/>
    </location>
</feature>
<feature type="compositionally biased region" description="Basic and acidic residues" evidence="1">
    <location>
        <begin position="266"/>
        <end position="275"/>
    </location>
</feature>
<gene>
    <name evidence="3" type="ORF">CYLTODRAFT_490106</name>
</gene>
<dbReference type="InterPro" id="IPR011993">
    <property type="entry name" value="PH-like_dom_sf"/>
</dbReference>
<evidence type="ECO:0000256" key="1">
    <source>
        <dbReference type="SAM" id="MobiDB-lite"/>
    </source>
</evidence>
<feature type="region of interest" description="Disordered" evidence="1">
    <location>
        <begin position="1"/>
        <end position="108"/>
    </location>
</feature>
<feature type="region of interest" description="Disordered" evidence="1">
    <location>
        <begin position="135"/>
        <end position="280"/>
    </location>
</feature>
<dbReference type="PANTHER" id="PTHR38697">
    <property type="entry name" value="NUCLEAR PORE COMPLEX PROTEIN SIMILAR TO S. CEREVISIAE NUP2 (EUROFUNG)"/>
    <property type="match status" value="1"/>
</dbReference>
<sequence>MSEAPVAATNGASGEPMKRRSPPSTPPSDSESGVKTSRKREREISQEPVTAPIATVDGARDTKETRAPKKKNRLNLESTAEEDDAGSRSRSTSPTPPNGSPPQEMKATVVQISRGVEDLTWRKSQDGKVVELAVDSPAKIVQDDKDTPTVARVGETEAPASALPEKRDEDMAAHTEEPAPAPQTAVVDVPSTLSKAEKRLSARRDSDSDSGERDKGIKRKFPDRGTSQGPADAEPSSHEATKRPRDDPDKDDNPRETKRPSPPPESAKKPAETPKKLKSSGFSAYASKSGFSVAKGPSIFSSAGPSTPSTFSLASPTPPLPATPIFGQSSVVTPPVLSPSVTRDGSSTPSGSPAPAPSLLSGFGAFANSGSPFKALNRSKSPPRKTTSTSSAALNAFSQYKGNSLQTFKKGHVAAKKSASTSRPNSPIPASGNENGIEEEPAVSDQQTTFGDKLRAVHDDEDESSDRDNGKLNLTEQEVIVTGEEQERTIYSIRGKLYSLDGATWKERGVGLLKLNLHDDTGRVRILMRKDAVHATLLNVPLFHGMHCELAQDPRYLRFSSIEGGVTIHFNLRLRDAQTARDLLQHIQTRIPAA</sequence>
<dbReference type="OrthoDB" id="185618at2759"/>
<feature type="compositionally biased region" description="Basic and acidic residues" evidence="1">
    <location>
        <begin position="235"/>
        <end position="259"/>
    </location>
</feature>